<keyword evidence="7" id="KW-1185">Reference proteome</keyword>
<evidence type="ECO:0000256" key="2">
    <source>
        <dbReference type="ARBA" id="ARBA00023015"/>
    </source>
</evidence>
<dbReference type="FunFam" id="1.10.10.10:FF:000001">
    <property type="entry name" value="LysR family transcriptional regulator"/>
    <property type="match status" value="1"/>
</dbReference>
<dbReference type="GO" id="GO:0043565">
    <property type="term" value="F:sequence-specific DNA binding"/>
    <property type="evidence" value="ECO:0007669"/>
    <property type="project" value="TreeGrafter"/>
</dbReference>
<dbReference type="GO" id="GO:0006351">
    <property type="term" value="P:DNA-templated transcription"/>
    <property type="evidence" value="ECO:0007669"/>
    <property type="project" value="TreeGrafter"/>
</dbReference>
<name>A0A1M4T3D3_VIBGA</name>
<dbReference type="InterPro" id="IPR000847">
    <property type="entry name" value="LysR_HTH_N"/>
</dbReference>
<keyword evidence="3" id="KW-0238">DNA-binding</keyword>
<dbReference type="Pfam" id="PF00126">
    <property type="entry name" value="HTH_1"/>
    <property type="match status" value="1"/>
</dbReference>
<dbReference type="GO" id="GO:0003700">
    <property type="term" value="F:DNA-binding transcription factor activity"/>
    <property type="evidence" value="ECO:0007669"/>
    <property type="project" value="InterPro"/>
</dbReference>
<sequence>MDRLDQIELFARIAEGGSFVRAANELNIARSTATEAVKTLEQQVGVQLLTRTTRHVAVTPEGEEFYRHARIILDEVEDAYSTFKTKTPHGHLRIDASGLLTRTFITPRLPEFLATYPDITIQFGQSDRFIDLVREGVDCVLRAGTPDDSSLRMRRLGYLPEITCASPDYLKRYGTPDNIDDLAGHFMVGFVSSRTGDIMPLEFQHDGKTELRRIPARAMTDNSDTAADLAVRGLGLIQAPRYRFEPLLASGQLVQILSDTLPEPMPLNAIYSGDRRLSRRLDVFLNWVDDIFREQAL</sequence>
<dbReference type="InterPro" id="IPR058163">
    <property type="entry name" value="LysR-type_TF_proteobact-type"/>
</dbReference>
<dbReference type="Gene3D" id="3.40.190.290">
    <property type="match status" value="1"/>
</dbReference>
<dbReference type="PANTHER" id="PTHR30537:SF72">
    <property type="entry name" value="LYSR FAMILY TRANSCRIPTIONAL REGULATOR"/>
    <property type="match status" value="1"/>
</dbReference>
<dbReference type="InterPro" id="IPR036390">
    <property type="entry name" value="WH_DNA-bd_sf"/>
</dbReference>
<protein>
    <submittedName>
        <fullName evidence="6">Transcriptional regulator, LysR family</fullName>
    </submittedName>
</protein>
<evidence type="ECO:0000256" key="4">
    <source>
        <dbReference type="ARBA" id="ARBA00023163"/>
    </source>
</evidence>
<reference evidence="7" key="1">
    <citation type="submission" date="2016-11" db="EMBL/GenBank/DDBJ databases">
        <authorList>
            <person name="Varghese N."/>
            <person name="Submissions S."/>
        </authorList>
    </citation>
    <scope>NUCLEOTIDE SEQUENCE [LARGE SCALE GENOMIC DNA]</scope>
    <source>
        <strain evidence="7">DSM 21264</strain>
    </source>
</reference>
<keyword evidence="4" id="KW-0804">Transcription</keyword>
<dbReference type="Gene3D" id="1.10.10.10">
    <property type="entry name" value="Winged helix-like DNA-binding domain superfamily/Winged helix DNA-binding domain"/>
    <property type="match status" value="1"/>
</dbReference>
<evidence type="ECO:0000256" key="1">
    <source>
        <dbReference type="ARBA" id="ARBA00009437"/>
    </source>
</evidence>
<dbReference type="Pfam" id="PF03466">
    <property type="entry name" value="LysR_substrate"/>
    <property type="match status" value="1"/>
</dbReference>
<dbReference type="InterPro" id="IPR036388">
    <property type="entry name" value="WH-like_DNA-bd_sf"/>
</dbReference>
<feature type="domain" description="HTH lysR-type" evidence="5">
    <location>
        <begin position="1"/>
        <end position="59"/>
    </location>
</feature>
<evidence type="ECO:0000256" key="3">
    <source>
        <dbReference type="ARBA" id="ARBA00023125"/>
    </source>
</evidence>
<accession>A0A1M4T3D3</accession>
<dbReference type="AlphaFoldDB" id="A0A1M4T3D3"/>
<evidence type="ECO:0000313" key="7">
    <source>
        <dbReference type="Proteomes" id="UP000184159"/>
    </source>
</evidence>
<dbReference type="CDD" id="cd08472">
    <property type="entry name" value="PBP2_CrgA_like_3"/>
    <property type="match status" value="1"/>
</dbReference>
<keyword evidence="2" id="KW-0805">Transcription regulation</keyword>
<proteinExistence type="inferred from homology"/>
<dbReference type="SUPFAM" id="SSF53850">
    <property type="entry name" value="Periplasmic binding protein-like II"/>
    <property type="match status" value="1"/>
</dbReference>
<dbReference type="Proteomes" id="UP000184159">
    <property type="component" value="Unassembled WGS sequence"/>
</dbReference>
<dbReference type="PROSITE" id="PS50931">
    <property type="entry name" value="HTH_LYSR"/>
    <property type="match status" value="1"/>
</dbReference>
<dbReference type="PANTHER" id="PTHR30537">
    <property type="entry name" value="HTH-TYPE TRANSCRIPTIONAL REGULATOR"/>
    <property type="match status" value="1"/>
</dbReference>
<comment type="similarity">
    <text evidence="1">Belongs to the LysR transcriptional regulatory family.</text>
</comment>
<dbReference type="EMBL" id="FQUH01000001">
    <property type="protein sequence ID" value="SHE38969.1"/>
    <property type="molecule type" value="Genomic_DNA"/>
</dbReference>
<organism evidence="6 7">
    <name type="scientific">Vibrio gazogenes DSM 21264 = NBRC 103151</name>
    <dbReference type="NCBI Taxonomy" id="1123492"/>
    <lineage>
        <taxon>Bacteria</taxon>
        <taxon>Pseudomonadati</taxon>
        <taxon>Pseudomonadota</taxon>
        <taxon>Gammaproteobacteria</taxon>
        <taxon>Vibrionales</taxon>
        <taxon>Vibrionaceae</taxon>
        <taxon>Vibrio</taxon>
    </lineage>
</organism>
<gene>
    <name evidence="6" type="ORF">SAMN02745781_00229</name>
</gene>
<dbReference type="RefSeq" id="WP_072954514.1">
    <property type="nucleotide sequence ID" value="NZ_FQUH01000001.1"/>
</dbReference>
<dbReference type="SUPFAM" id="SSF46785">
    <property type="entry name" value="Winged helix' DNA-binding domain"/>
    <property type="match status" value="1"/>
</dbReference>
<dbReference type="InterPro" id="IPR005119">
    <property type="entry name" value="LysR_subst-bd"/>
</dbReference>
<evidence type="ECO:0000313" key="6">
    <source>
        <dbReference type="EMBL" id="SHE38969.1"/>
    </source>
</evidence>
<evidence type="ECO:0000259" key="5">
    <source>
        <dbReference type="PROSITE" id="PS50931"/>
    </source>
</evidence>